<dbReference type="PROSITE" id="PS50112">
    <property type="entry name" value="PAS"/>
    <property type="match status" value="1"/>
</dbReference>
<evidence type="ECO:0000256" key="5">
    <source>
        <dbReference type="ARBA" id="ARBA00022679"/>
    </source>
</evidence>
<organism evidence="13 14">
    <name type="scientific">Senegalia massiliensis</name>
    <dbReference type="NCBI Taxonomy" id="1720316"/>
    <lineage>
        <taxon>Bacteria</taxon>
        <taxon>Bacillati</taxon>
        <taxon>Bacillota</taxon>
        <taxon>Clostridia</taxon>
        <taxon>Eubacteriales</taxon>
        <taxon>Clostridiaceae</taxon>
        <taxon>Senegalia</taxon>
    </lineage>
</organism>
<dbReference type="Gene3D" id="6.10.340.10">
    <property type="match status" value="1"/>
</dbReference>
<dbReference type="Gene3D" id="1.10.287.130">
    <property type="match status" value="1"/>
</dbReference>
<dbReference type="RefSeq" id="WP_160197022.1">
    <property type="nucleotide sequence ID" value="NZ_QXXA01000006.1"/>
</dbReference>
<dbReference type="Pfam" id="PF00989">
    <property type="entry name" value="PAS"/>
    <property type="match status" value="1"/>
</dbReference>
<dbReference type="CDD" id="cd00130">
    <property type="entry name" value="PAS"/>
    <property type="match status" value="1"/>
</dbReference>
<dbReference type="EMBL" id="QXXA01000006">
    <property type="protein sequence ID" value="NBI06548.1"/>
    <property type="molecule type" value="Genomic_DNA"/>
</dbReference>
<evidence type="ECO:0000259" key="10">
    <source>
        <dbReference type="PROSITE" id="PS50109"/>
    </source>
</evidence>
<dbReference type="AlphaFoldDB" id="A0A845QZC7"/>
<evidence type="ECO:0000256" key="9">
    <source>
        <dbReference type="SAM" id="Phobius"/>
    </source>
</evidence>
<sequence>MFRSIKSKFIIIYFLLVFIAMVIAGIFIVTVFERNQLNEADKSIRAQAQSILNFSPTIKEANWDELGEQEKSELLTKAPIYSTDNRVYIIDNTKVAPEIISSNIGQEERLIGENAYNIPQISPKLIVEASKGEEELTTNEDMSLKSFAYPIITEENKVEGIIYIIYDLSHINKTISDTKTIFIESTLLALAITVVLGFMIASSITEPIKDVTIKAQKMAEGDFKQYVEVRSGDEIGQLASMFNLLTQKLDNTISEIFREKSKMEAIFNYMADGVIAVDITGKIAHANPIAKNILNISEKDIEDKNYDEIIMPVNKYMTLKNIIQSKSLKGKQLIETKDSTYMARFAPYLSQSSEFSGIIIVFQDMTEQYKLDNLRREFVANVSHELKTPITTIKSYTETILAGAIEDKELSIQFLNVVNDECDRMSRIVSDLLQLSNFDNKEVEWEKEYMSLEKLINRVVMKLELTMKEKDQKVNIYIKKDLKDIYADKDAIEQVIINILSNAIKYTPENGIINIILNSKDNNNEIIIEDDGIGIPKEDINRIFDRFYRVDKARSRDLGGTGLGLSIAKRIVESHNGQINIESEYEKGTKVIITLPIK</sequence>
<dbReference type="SMART" id="SM00091">
    <property type="entry name" value="PAS"/>
    <property type="match status" value="1"/>
</dbReference>
<dbReference type="OrthoDB" id="9813151at2"/>
<dbReference type="InterPro" id="IPR003661">
    <property type="entry name" value="HisK_dim/P_dom"/>
</dbReference>
<evidence type="ECO:0000313" key="13">
    <source>
        <dbReference type="EMBL" id="NBI06548.1"/>
    </source>
</evidence>
<evidence type="ECO:0000313" key="14">
    <source>
        <dbReference type="Proteomes" id="UP000467132"/>
    </source>
</evidence>
<evidence type="ECO:0000256" key="1">
    <source>
        <dbReference type="ARBA" id="ARBA00000085"/>
    </source>
</evidence>
<feature type="domain" description="HAMP" evidence="12">
    <location>
        <begin position="202"/>
        <end position="254"/>
    </location>
</feature>
<dbReference type="CDD" id="cd00082">
    <property type="entry name" value="HisKA"/>
    <property type="match status" value="1"/>
</dbReference>
<dbReference type="CDD" id="cd06225">
    <property type="entry name" value="HAMP"/>
    <property type="match status" value="1"/>
</dbReference>
<reference evidence="13 14" key="1">
    <citation type="submission" date="2018-08" db="EMBL/GenBank/DDBJ databases">
        <title>Murine metabolic-syndrome-specific gut microbial biobank.</title>
        <authorList>
            <person name="Liu C."/>
        </authorList>
    </citation>
    <scope>NUCLEOTIDE SEQUENCE [LARGE SCALE GENOMIC DNA]</scope>
    <source>
        <strain evidence="13 14">583</strain>
    </source>
</reference>
<evidence type="ECO:0000256" key="4">
    <source>
        <dbReference type="ARBA" id="ARBA00022553"/>
    </source>
</evidence>
<evidence type="ECO:0000259" key="12">
    <source>
        <dbReference type="PROSITE" id="PS50885"/>
    </source>
</evidence>
<dbReference type="InterPro" id="IPR036097">
    <property type="entry name" value="HisK_dim/P_sf"/>
</dbReference>
<feature type="transmembrane region" description="Helical" evidence="9">
    <location>
        <begin position="12"/>
        <end position="32"/>
    </location>
</feature>
<dbReference type="GO" id="GO:0006355">
    <property type="term" value="P:regulation of DNA-templated transcription"/>
    <property type="evidence" value="ECO:0007669"/>
    <property type="project" value="InterPro"/>
</dbReference>
<dbReference type="SMART" id="SM00387">
    <property type="entry name" value="HATPase_c"/>
    <property type="match status" value="1"/>
</dbReference>
<dbReference type="SMART" id="SM00388">
    <property type="entry name" value="HisKA"/>
    <property type="match status" value="1"/>
</dbReference>
<evidence type="ECO:0000259" key="11">
    <source>
        <dbReference type="PROSITE" id="PS50112"/>
    </source>
</evidence>
<dbReference type="FunFam" id="3.30.565.10:FF:000006">
    <property type="entry name" value="Sensor histidine kinase WalK"/>
    <property type="match status" value="1"/>
</dbReference>
<keyword evidence="6" id="KW-0418">Kinase</keyword>
<dbReference type="InterPro" id="IPR000014">
    <property type="entry name" value="PAS"/>
</dbReference>
<dbReference type="PANTHER" id="PTHR45453">
    <property type="entry name" value="PHOSPHATE REGULON SENSOR PROTEIN PHOR"/>
    <property type="match status" value="1"/>
</dbReference>
<evidence type="ECO:0000256" key="7">
    <source>
        <dbReference type="ARBA" id="ARBA00023012"/>
    </source>
</evidence>
<dbReference type="Pfam" id="PF00512">
    <property type="entry name" value="HisKA"/>
    <property type="match status" value="1"/>
</dbReference>
<dbReference type="InterPro" id="IPR036890">
    <property type="entry name" value="HATPase_C_sf"/>
</dbReference>
<dbReference type="Pfam" id="PF02518">
    <property type="entry name" value="HATPase_c"/>
    <property type="match status" value="1"/>
</dbReference>
<keyword evidence="14" id="KW-1185">Reference proteome</keyword>
<dbReference type="SUPFAM" id="SSF158472">
    <property type="entry name" value="HAMP domain-like"/>
    <property type="match status" value="1"/>
</dbReference>
<dbReference type="InterPro" id="IPR050351">
    <property type="entry name" value="BphY/WalK/GraS-like"/>
</dbReference>
<dbReference type="SUPFAM" id="SSF47384">
    <property type="entry name" value="Homodimeric domain of signal transducing histidine kinase"/>
    <property type="match status" value="1"/>
</dbReference>
<feature type="transmembrane region" description="Helical" evidence="9">
    <location>
        <begin position="181"/>
        <end position="201"/>
    </location>
</feature>
<dbReference type="SUPFAM" id="SSF55874">
    <property type="entry name" value="ATPase domain of HSP90 chaperone/DNA topoisomerase II/histidine kinase"/>
    <property type="match status" value="1"/>
</dbReference>
<proteinExistence type="predicted"/>
<keyword evidence="7" id="KW-0902">Two-component regulatory system</keyword>
<dbReference type="NCBIfam" id="TIGR00229">
    <property type="entry name" value="sensory_box"/>
    <property type="match status" value="1"/>
</dbReference>
<dbReference type="PROSITE" id="PS50885">
    <property type="entry name" value="HAMP"/>
    <property type="match status" value="1"/>
</dbReference>
<dbReference type="InterPro" id="IPR005467">
    <property type="entry name" value="His_kinase_dom"/>
</dbReference>
<dbReference type="Gene3D" id="3.30.565.10">
    <property type="entry name" value="Histidine kinase-like ATPase, C-terminal domain"/>
    <property type="match status" value="1"/>
</dbReference>
<dbReference type="InterPro" id="IPR035965">
    <property type="entry name" value="PAS-like_dom_sf"/>
</dbReference>
<comment type="caution">
    <text evidence="13">The sequence shown here is derived from an EMBL/GenBank/DDBJ whole genome shotgun (WGS) entry which is preliminary data.</text>
</comment>
<comment type="catalytic activity">
    <reaction evidence="1">
        <text>ATP + protein L-histidine = ADP + protein N-phospho-L-histidine.</text>
        <dbReference type="EC" id="2.7.13.3"/>
    </reaction>
</comment>
<dbReference type="CDD" id="cd00075">
    <property type="entry name" value="HATPase"/>
    <property type="match status" value="1"/>
</dbReference>
<dbReference type="InterPro" id="IPR004358">
    <property type="entry name" value="Sig_transdc_His_kin-like_C"/>
</dbReference>
<dbReference type="SMART" id="SM00304">
    <property type="entry name" value="HAMP"/>
    <property type="match status" value="1"/>
</dbReference>
<evidence type="ECO:0000256" key="2">
    <source>
        <dbReference type="ARBA" id="ARBA00004370"/>
    </source>
</evidence>
<dbReference type="GO" id="GO:0016036">
    <property type="term" value="P:cellular response to phosphate starvation"/>
    <property type="evidence" value="ECO:0007669"/>
    <property type="project" value="TreeGrafter"/>
</dbReference>
<dbReference type="GO" id="GO:0000155">
    <property type="term" value="F:phosphorelay sensor kinase activity"/>
    <property type="evidence" value="ECO:0007669"/>
    <property type="project" value="InterPro"/>
</dbReference>
<dbReference type="GO" id="GO:0004721">
    <property type="term" value="F:phosphoprotein phosphatase activity"/>
    <property type="evidence" value="ECO:0007669"/>
    <property type="project" value="TreeGrafter"/>
</dbReference>
<comment type="subcellular location">
    <subcellularLocation>
        <location evidence="2">Membrane</location>
    </subcellularLocation>
</comment>
<dbReference type="GO" id="GO:0005886">
    <property type="term" value="C:plasma membrane"/>
    <property type="evidence" value="ECO:0007669"/>
    <property type="project" value="TreeGrafter"/>
</dbReference>
<dbReference type="Pfam" id="PF00672">
    <property type="entry name" value="HAMP"/>
    <property type="match status" value="1"/>
</dbReference>
<dbReference type="InterPro" id="IPR013767">
    <property type="entry name" value="PAS_fold"/>
</dbReference>
<evidence type="ECO:0000256" key="3">
    <source>
        <dbReference type="ARBA" id="ARBA00012438"/>
    </source>
</evidence>
<dbReference type="InterPro" id="IPR003594">
    <property type="entry name" value="HATPase_dom"/>
</dbReference>
<keyword evidence="8 9" id="KW-0472">Membrane</keyword>
<name>A0A845QZC7_9CLOT</name>
<protein>
    <recommendedName>
        <fullName evidence="3">histidine kinase</fullName>
        <ecNumber evidence="3">2.7.13.3</ecNumber>
    </recommendedName>
</protein>
<keyword evidence="9" id="KW-1133">Transmembrane helix</keyword>
<dbReference type="PROSITE" id="PS50109">
    <property type="entry name" value="HIS_KIN"/>
    <property type="match status" value="1"/>
</dbReference>
<dbReference type="PRINTS" id="PR00344">
    <property type="entry name" value="BCTRLSENSOR"/>
</dbReference>
<evidence type="ECO:0000256" key="8">
    <source>
        <dbReference type="ARBA" id="ARBA00023136"/>
    </source>
</evidence>
<gene>
    <name evidence="13" type="ORF">D3Z33_06680</name>
</gene>
<dbReference type="SUPFAM" id="SSF55785">
    <property type="entry name" value="PYP-like sensor domain (PAS domain)"/>
    <property type="match status" value="1"/>
</dbReference>
<dbReference type="PANTHER" id="PTHR45453:SF1">
    <property type="entry name" value="PHOSPHATE REGULON SENSOR PROTEIN PHOR"/>
    <property type="match status" value="1"/>
</dbReference>
<accession>A0A845QZC7</accession>
<feature type="domain" description="PAS" evidence="11">
    <location>
        <begin position="259"/>
        <end position="312"/>
    </location>
</feature>
<dbReference type="Gene3D" id="3.30.450.20">
    <property type="entry name" value="PAS domain"/>
    <property type="match status" value="1"/>
</dbReference>
<dbReference type="InterPro" id="IPR003660">
    <property type="entry name" value="HAMP_dom"/>
</dbReference>
<dbReference type="Proteomes" id="UP000467132">
    <property type="component" value="Unassembled WGS sequence"/>
</dbReference>
<evidence type="ECO:0000256" key="6">
    <source>
        <dbReference type="ARBA" id="ARBA00022777"/>
    </source>
</evidence>
<dbReference type="EC" id="2.7.13.3" evidence="3"/>
<dbReference type="FunFam" id="1.10.287.130:FF:000001">
    <property type="entry name" value="Two-component sensor histidine kinase"/>
    <property type="match status" value="1"/>
</dbReference>
<keyword evidence="5" id="KW-0808">Transferase</keyword>
<keyword evidence="4" id="KW-0597">Phosphoprotein</keyword>
<feature type="domain" description="Histidine kinase" evidence="10">
    <location>
        <begin position="381"/>
        <end position="598"/>
    </location>
</feature>
<keyword evidence="9" id="KW-0812">Transmembrane</keyword>